<accession>A0A1Y2BBE1</accession>
<reference evidence="1 2" key="1">
    <citation type="submission" date="2016-07" db="EMBL/GenBank/DDBJ databases">
        <title>Pervasive Adenine N6-methylation of Active Genes in Fungi.</title>
        <authorList>
            <consortium name="DOE Joint Genome Institute"/>
            <person name="Mondo S.J."/>
            <person name="Dannebaum R.O."/>
            <person name="Kuo R.C."/>
            <person name="Labutti K."/>
            <person name="Haridas S."/>
            <person name="Kuo A."/>
            <person name="Salamov A."/>
            <person name="Ahrendt S.R."/>
            <person name="Lipzen A."/>
            <person name="Sullivan W."/>
            <person name="Andreopoulos W.B."/>
            <person name="Clum A."/>
            <person name="Lindquist E."/>
            <person name="Daum C."/>
            <person name="Ramamoorthy G.K."/>
            <person name="Gryganskyi A."/>
            <person name="Culley D."/>
            <person name="Magnuson J.K."/>
            <person name="James T.Y."/>
            <person name="O'Malley M.A."/>
            <person name="Stajich J.E."/>
            <person name="Spatafora J.W."/>
            <person name="Visel A."/>
            <person name="Grigoriev I.V."/>
        </authorList>
    </citation>
    <scope>NUCLEOTIDE SEQUENCE [LARGE SCALE GENOMIC DNA]</scope>
    <source>
        <strain evidence="1 2">JEL800</strain>
    </source>
</reference>
<sequence>MIADLRKMLHRQNATSPTKQFRPFCPSSFVPLSQLEIGGPSSAVTGGPSSAAIDRNTALMTPTKSSTIAIAELPFPWMVFSKTGFETPVRGQQLGRLYIAYDDKLFDFATAKKDSIPNVYVRPLSMYTYKDVFEMMVLFDKLNDLYGPKWRRKNCPTFKGAAPDSWWASLKVSYKVTKKLCEKDSLESVNQRLMEIDNPSKMKDVVTNLRKVSRAAAEGLNTPETQKVMQGDKADRRTASLFRMDVIKKLRQLNNSDIAAVLLALDED</sequence>
<evidence type="ECO:0000313" key="2">
    <source>
        <dbReference type="Proteomes" id="UP000193642"/>
    </source>
</evidence>
<dbReference type="OrthoDB" id="10320623at2759"/>
<dbReference type="EMBL" id="MCGO01000073">
    <property type="protein sequence ID" value="ORY32064.1"/>
    <property type="molecule type" value="Genomic_DNA"/>
</dbReference>
<gene>
    <name evidence="1" type="ORF">BCR33DRAFT_723650</name>
</gene>
<keyword evidence="2" id="KW-1185">Reference proteome</keyword>
<name>A0A1Y2BBE1_9FUNG</name>
<comment type="caution">
    <text evidence="1">The sequence shown here is derived from an EMBL/GenBank/DDBJ whole genome shotgun (WGS) entry which is preliminary data.</text>
</comment>
<evidence type="ECO:0000313" key="1">
    <source>
        <dbReference type="EMBL" id="ORY32064.1"/>
    </source>
</evidence>
<proteinExistence type="predicted"/>
<organism evidence="1 2">
    <name type="scientific">Rhizoclosmatium globosum</name>
    <dbReference type="NCBI Taxonomy" id="329046"/>
    <lineage>
        <taxon>Eukaryota</taxon>
        <taxon>Fungi</taxon>
        <taxon>Fungi incertae sedis</taxon>
        <taxon>Chytridiomycota</taxon>
        <taxon>Chytridiomycota incertae sedis</taxon>
        <taxon>Chytridiomycetes</taxon>
        <taxon>Chytridiales</taxon>
        <taxon>Chytriomycetaceae</taxon>
        <taxon>Rhizoclosmatium</taxon>
    </lineage>
</organism>
<dbReference type="AlphaFoldDB" id="A0A1Y2BBE1"/>
<protein>
    <submittedName>
        <fullName evidence="1">Uncharacterized protein</fullName>
    </submittedName>
</protein>
<dbReference type="Proteomes" id="UP000193642">
    <property type="component" value="Unassembled WGS sequence"/>
</dbReference>